<evidence type="ECO:0000313" key="2">
    <source>
        <dbReference type="EMBL" id="EGA64219.1"/>
    </source>
</evidence>
<organism evidence="2 3">
    <name type="scientific">Vibrio brasiliensis LMG 20546</name>
    <dbReference type="NCBI Taxonomy" id="945543"/>
    <lineage>
        <taxon>Bacteria</taxon>
        <taxon>Pseudomonadati</taxon>
        <taxon>Pseudomonadota</taxon>
        <taxon>Gammaproteobacteria</taxon>
        <taxon>Vibrionales</taxon>
        <taxon>Vibrionaceae</taxon>
        <taxon>Vibrio</taxon>
        <taxon>Vibrio oreintalis group</taxon>
    </lineage>
</organism>
<keyword evidence="3" id="KW-1185">Reference proteome</keyword>
<dbReference type="Gene3D" id="3.10.180.10">
    <property type="entry name" value="2,3-Dihydroxybiphenyl 1,2-Dioxygenase, domain 1"/>
    <property type="match status" value="1"/>
</dbReference>
<dbReference type="STRING" id="945543.VIBR0546_02760"/>
<dbReference type="Pfam" id="PF00903">
    <property type="entry name" value="Glyoxalase"/>
    <property type="match status" value="1"/>
</dbReference>
<dbReference type="InterPro" id="IPR029068">
    <property type="entry name" value="Glyas_Bleomycin-R_OHBP_Dase"/>
</dbReference>
<protein>
    <submittedName>
        <fullName evidence="2">Glyoxalase/bleomycin resistance protein/dioxygenase</fullName>
    </submittedName>
</protein>
<dbReference type="PANTHER" id="PTHR36113:SF1">
    <property type="entry name" value="GLYOXALASE_BLEOMYCIN RESISTANCE PROTEIN_DIOXYGENASE"/>
    <property type="match status" value="1"/>
</dbReference>
<dbReference type="InterPro" id="IPR004360">
    <property type="entry name" value="Glyas_Fos-R_dOase_dom"/>
</dbReference>
<dbReference type="InterPro" id="IPR051332">
    <property type="entry name" value="Fosfomycin_Res_Enzymes"/>
</dbReference>
<comment type="caution">
    <text evidence="2">The sequence shown here is derived from an EMBL/GenBank/DDBJ whole genome shotgun (WGS) entry which is preliminary data.</text>
</comment>
<keyword evidence="2" id="KW-0560">Oxidoreductase</keyword>
<dbReference type="PROSITE" id="PS51819">
    <property type="entry name" value="VOC"/>
    <property type="match status" value="1"/>
</dbReference>
<name>E8LYD1_9VIBR</name>
<evidence type="ECO:0000313" key="3">
    <source>
        <dbReference type="Proteomes" id="UP000004371"/>
    </source>
</evidence>
<keyword evidence="2" id="KW-0223">Dioxygenase</keyword>
<reference evidence="2 3" key="1">
    <citation type="journal article" date="2012" name="Int. J. Syst. Evol. Microbiol.">
        <title>Vibrio caribbeanicus sp. nov., isolated from the marine sponge Scleritoderma cyanea.</title>
        <authorList>
            <person name="Hoffmann M."/>
            <person name="Monday S.R."/>
            <person name="Allard M.W."/>
            <person name="Strain E.A."/>
            <person name="Whittaker P."/>
            <person name="Naum M."/>
            <person name="McCarthy P.J."/>
            <person name="Lopez J.V."/>
            <person name="Fischer M."/>
            <person name="Brown E.W."/>
        </authorList>
    </citation>
    <scope>NUCLEOTIDE SEQUENCE [LARGE SCALE GENOMIC DNA]</scope>
    <source>
        <strain evidence="2 3">LMG 20546</strain>
    </source>
</reference>
<dbReference type="PANTHER" id="PTHR36113">
    <property type="entry name" value="LYASE, PUTATIVE-RELATED-RELATED"/>
    <property type="match status" value="1"/>
</dbReference>
<gene>
    <name evidence="2" type="ORF">VIBR0546_02760</name>
</gene>
<dbReference type="eggNOG" id="COG0346">
    <property type="taxonomic scope" value="Bacteria"/>
</dbReference>
<dbReference type="SUPFAM" id="SSF54593">
    <property type="entry name" value="Glyoxalase/Bleomycin resistance protein/Dihydroxybiphenyl dioxygenase"/>
    <property type="match status" value="1"/>
</dbReference>
<sequence length="136" mass="15309">MRHIALVVQKFEECERFYTEIIGMKVLRRASNNLVYLTNGCDNLSLGRASSQRVTSPTSVDHFGFIVSNKDALQQWYEFMLDNGVKVLDTPHDHSDGARSFHCLDPEGHVIQPLYHPAISHQSFSDSSQVTSSQLG</sequence>
<dbReference type="GO" id="GO:0051213">
    <property type="term" value="F:dioxygenase activity"/>
    <property type="evidence" value="ECO:0007669"/>
    <property type="project" value="UniProtKB-KW"/>
</dbReference>
<dbReference type="Proteomes" id="UP000004371">
    <property type="component" value="Unassembled WGS sequence"/>
</dbReference>
<dbReference type="EMBL" id="AEVS01000090">
    <property type="protein sequence ID" value="EGA64219.1"/>
    <property type="molecule type" value="Genomic_DNA"/>
</dbReference>
<evidence type="ECO:0000259" key="1">
    <source>
        <dbReference type="PROSITE" id="PS51819"/>
    </source>
</evidence>
<feature type="domain" description="VOC" evidence="1">
    <location>
        <begin position="1"/>
        <end position="116"/>
    </location>
</feature>
<accession>E8LYD1</accession>
<dbReference type="AlphaFoldDB" id="E8LYD1"/>
<proteinExistence type="predicted"/>
<dbReference type="InterPro" id="IPR037523">
    <property type="entry name" value="VOC_core"/>
</dbReference>
<dbReference type="CDD" id="cd06587">
    <property type="entry name" value="VOC"/>
    <property type="match status" value="1"/>
</dbReference>